<dbReference type="InterPro" id="IPR010321">
    <property type="entry name" value="DUF922"/>
</dbReference>
<comment type="caution">
    <text evidence="2">The sequence shown here is derived from an EMBL/GenBank/DDBJ whole genome shotgun (WGS) entry which is preliminary data.</text>
</comment>
<keyword evidence="3" id="KW-1185">Reference proteome</keyword>
<dbReference type="Pfam" id="PF06037">
    <property type="entry name" value="DUF922"/>
    <property type="match status" value="1"/>
</dbReference>
<proteinExistence type="predicted"/>
<dbReference type="RefSeq" id="WP_160632045.1">
    <property type="nucleotide sequence ID" value="NZ_WWNE01000004.1"/>
</dbReference>
<evidence type="ECO:0000256" key="1">
    <source>
        <dbReference type="SAM" id="SignalP"/>
    </source>
</evidence>
<dbReference type="Proteomes" id="UP000470771">
    <property type="component" value="Unassembled WGS sequence"/>
</dbReference>
<dbReference type="AlphaFoldDB" id="A0A6N9NKK4"/>
<organism evidence="2 3">
    <name type="scientific">Acidiluteibacter ferrifornacis</name>
    <dbReference type="NCBI Taxonomy" id="2692424"/>
    <lineage>
        <taxon>Bacteria</taxon>
        <taxon>Pseudomonadati</taxon>
        <taxon>Bacteroidota</taxon>
        <taxon>Flavobacteriia</taxon>
        <taxon>Flavobacteriales</taxon>
        <taxon>Cryomorphaceae</taxon>
        <taxon>Acidiluteibacter</taxon>
    </lineage>
</organism>
<accession>A0A6N9NKK4</accession>
<feature type="chain" id="PRO_5027022879" description="DUF922 domain-containing protein" evidence="1">
    <location>
        <begin position="19"/>
        <end position="193"/>
    </location>
</feature>
<feature type="signal peptide" evidence="1">
    <location>
        <begin position="1"/>
        <end position="18"/>
    </location>
</feature>
<evidence type="ECO:0008006" key="4">
    <source>
        <dbReference type="Google" id="ProtNLM"/>
    </source>
</evidence>
<keyword evidence="1" id="KW-0732">Signal</keyword>
<reference evidence="2 3" key="1">
    <citation type="submission" date="2019-12" db="EMBL/GenBank/DDBJ databases">
        <authorList>
            <person name="Zhao J."/>
        </authorList>
    </citation>
    <scope>NUCLEOTIDE SEQUENCE [LARGE SCALE GENOMIC DNA]</scope>
    <source>
        <strain evidence="2 3">S-15</strain>
    </source>
</reference>
<dbReference type="EMBL" id="WWNE01000004">
    <property type="protein sequence ID" value="NBG65165.1"/>
    <property type="molecule type" value="Genomic_DNA"/>
</dbReference>
<evidence type="ECO:0000313" key="2">
    <source>
        <dbReference type="EMBL" id="NBG65165.1"/>
    </source>
</evidence>
<protein>
    <recommendedName>
        <fullName evidence="4">DUF922 domain-containing protein</fullName>
    </recommendedName>
</protein>
<sequence length="193" mass="22649">MKLLTLFSFIIISYSAFSQENDEKNDHIYWNKTFTLEWSDFQGTPPESQESAALSNIAIPYGFETYSDGRVTVNINACFIRSKSWVVPKFKNNLLLQHEQLHFDIAELIRRKIVKALIEADVTVDNAEAVMKSIMKHYWAGEYKKMQERYDAESNFSRFISKQIEWNNEVAEELEKYDAYKYTELTLGLKNDQ</sequence>
<name>A0A6N9NKK4_9FLAO</name>
<evidence type="ECO:0000313" key="3">
    <source>
        <dbReference type="Proteomes" id="UP000470771"/>
    </source>
</evidence>
<gene>
    <name evidence="2" type="ORF">GQN54_03495</name>
</gene>